<dbReference type="EMBL" id="LAVV01002165">
    <property type="protein sequence ID" value="KNZ63033.1"/>
    <property type="molecule type" value="Genomic_DNA"/>
</dbReference>
<sequence length="749" mass="84039">MHPSYYQSRTPHTTPHQTEHISSPKFVHSAQPSTNSELLSSRKLELSQPAEQLSELSHRSKQLEPPEHPQYSTEQSQHSEQLEKFQPSQNLEQSQPSQNLEQSQPSQNSEQSQPSQNSEQSDEKQHRLTPTTRSSFQQLIPITQPSLNQPINLKLEPTNQSTTTTTSHFTRSILTSTTTKTLLRASKFSLATINTNALILVPSNGQPLTVAPINNISTMPLYRFQPFLSPISTNTNSNNSTRPNTPHARISALLFPNRQSNPFSPITTNNPTNTTATNIAPYKTTPPLLQLIQKFVILMAKQTKHFIAHTKSTKTTTKTGSQPHTSQQKEGRLARLMKPFNLRANEKLLTQAEKTIMFSDHYCCFAIPLYNTGIYSILAQFTIFGFVFGILSFSAPSILAIVLDFIYTALFGILCLLVGSIQALGFYGVYKEKPSIFKKYFIGNVALLGLTFIYSLILLIISSTKHQTAIDQCLLQFVSNEEFLDGPSSASQQVCNVWTYAQLGVCYFVWLLFCASQVYFCYMVKIWGQDQKLDHIRYQSIISAVRQSQAASTLHPGLSEGGEGDEWESQSRAGSLDIRSSAYSGQSNHRNGKPLLNGGSRLKNEIEWKEIDPAILNDDYHHQHDQPSDLPVPTTPQQPSSSSSSSSASRKQKFKELTPHDTNYYQQQQQHISSSHSPSSSSNPRLQHHGKSPRLESKEGSGHWIEVIDEPLSSPNRPLADDQHDHAAYYSDSQQQVDDREYYRSKPVS</sequence>
<dbReference type="VEuPathDB" id="FungiDB:VP01_1194g3"/>
<keyword evidence="2" id="KW-1133">Transmembrane helix</keyword>
<feature type="transmembrane region" description="Helical" evidence="2">
    <location>
        <begin position="507"/>
        <end position="527"/>
    </location>
</feature>
<evidence type="ECO:0000313" key="4">
    <source>
        <dbReference type="Proteomes" id="UP000037035"/>
    </source>
</evidence>
<dbReference type="Proteomes" id="UP000037035">
    <property type="component" value="Unassembled WGS sequence"/>
</dbReference>
<feature type="compositionally biased region" description="Polar residues" evidence="1">
    <location>
        <begin position="1"/>
        <end position="16"/>
    </location>
</feature>
<keyword evidence="4" id="KW-1185">Reference proteome</keyword>
<proteinExistence type="predicted"/>
<feature type="compositionally biased region" description="Basic and acidic residues" evidence="1">
    <location>
        <begin position="56"/>
        <end position="67"/>
    </location>
</feature>
<dbReference type="STRING" id="27349.A0A0L6VQP5"/>
<feature type="compositionally biased region" description="Low complexity" evidence="1">
    <location>
        <begin position="265"/>
        <end position="279"/>
    </location>
</feature>
<feature type="region of interest" description="Disordered" evidence="1">
    <location>
        <begin position="1"/>
        <end position="138"/>
    </location>
</feature>
<accession>A0A0L6VQP5</accession>
<feature type="region of interest" description="Disordered" evidence="1">
    <location>
        <begin position="259"/>
        <end position="279"/>
    </location>
</feature>
<feature type="compositionally biased region" description="Low complexity" evidence="1">
    <location>
        <begin position="666"/>
        <end position="682"/>
    </location>
</feature>
<name>A0A0L6VQP5_9BASI</name>
<keyword evidence="2" id="KW-0812">Transmembrane</keyword>
<evidence type="ECO:0000256" key="2">
    <source>
        <dbReference type="SAM" id="Phobius"/>
    </source>
</evidence>
<protein>
    <submittedName>
        <fullName evidence="3">Uncharacterized protein</fullName>
    </submittedName>
</protein>
<feature type="transmembrane region" description="Helical" evidence="2">
    <location>
        <begin position="441"/>
        <end position="461"/>
    </location>
</feature>
<feature type="compositionally biased region" description="Polar residues" evidence="1">
    <location>
        <begin position="70"/>
        <end position="79"/>
    </location>
</feature>
<feature type="transmembrane region" description="Helical" evidence="2">
    <location>
        <begin position="377"/>
        <end position="399"/>
    </location>
</feature>
<feature type="region of interest" description="Disordered" evidence="1">
    <location>
        <begin position="619"/>
        <end position="749"/>
    </location>
</feature>
<evidence type="ECO:0000313" key="3">
    <source>
        <dbReference type="EMBL" id="KNZ63033.1"/>
    </source>
</evidence>
<feature type="compositionally biased region" description="Basic and acidic residues" evidence="1">
    <location>
        <begin position="737"/>
        <end position="749"/>
    </location>
</feature>
<evidence type="ECO:0000256" key="1">
    <source>
        <dbReference type="SAM" id="MobiDB-lite"/>
    </source>
</evidence>
<dbReference type="OrthoDB" id="2552042at2759"/>
<feature type="compositionally biased region" description="Low complexity" evidence="1">
    <location>
        <begin position="91"/>
        <end position="119"/>
    </location>
</feature>
<reference evidence="3 4" key="1">
    <citation type="submission" date="2015-08" db="EMBL/GenBank/DDBJ databases">
        <title>Next Generation Sequencing and Analysis of the Genome of Puccinia sorghi L Schw, the Causal Agent of Maize Common Rust.</title>
        <authorList>
            <person name="Rochi L."/>
            <person name="Burguener G."/>
            <person name="Darino M."/>
            <person name="Turjanski A."/>
            <person name="Kreff E."/>
            <person name="Dieguez M.J."/>
            <person name="Sacco F."/>
        </authorList>
    </citation>
    <scope>NUCLEOTIDE SEQUENCE [LARGE SCALE GENOMIC DNA]</scope>
    <source>
        <strain evidence="3 4">RO10H11247</strain>
    </source>
</reference>
<dbReference type="AlphaFoldDB" id="A0A0L6VQP5"/>
<gene>
    <name evidence="3" type="ORF">VP01_1194g3</name>
</gene>
<keyword evidence="2" id="KW-0472">Membrane</keyword>
<comment type="caution">
    <text evidence="3">The sequence shown here is derived from an EMBL/GenBank/DDBJ whole genome shotgun (WGS) entry which is preliminary data.</text>
</comment>
<feature type="region of interest" description="Disordered" evidence="1">
    <location>
        <begin position="553"/>
        <end position="572"/>
    </location>
</feature>
<organism evidence="3 4">
    <name type="scientific">Puccinia sorghi</name>
    <dbReference type="NCBI Taxonomy" id="27349"/>
    <lineage>
        <taxon>Eukaryota</taxon>
        <taxon>Fungi</taxon>
        <taxon>Dikarya</taxon>
        <taxon>Basidiomycota</taxon>
        <taxon>Pucciniomycotina</taxon>
        <taxon>Pucciniomycetes</taxon>
        <taxon>Pucciniales</taxon>
        <taxon>Pucciniaceae</taxon>
        <taxon>Puccinia</taxon>
    </lineage>
</organism>
<feature type="compositionally biased region" description="Polar residues" evidence="1">
    <location>
        <begin position="128"/>
        <end position="138"/>
    </location>
</feature>
<feature type="compositionally biased region" description="Low complexity" evidence="1">
    <location>
        <begin position="640"/>
        <end position="649"/>
    </location>
</feature>
<feature type="transmembrane region" description="Helical" evidence="2">
    <location>
        <begin position="405"/>
        <end position="429"/>
    </location>
</feature>